<dbReference type="SUPFAM" id="SSF54928">
    <property type="entry name" value="RNA-binding domain, RBD"/>
    <property type="match status" value="2"/>
</dbReference>
<evidence type="ECO:0000256" key="1">
    <source>
        <dbReference type="ARBA" id="ARBA00004496"/>
    </source>
</evidence>
<comment type="caution">
    <text evidence="8">The sequence shown here is derived from an EMBL/GenBank/DDBJ whole genome shotgun (WGS) entry which is preliminary data.</text>
</comment>
<evidence type="ECO:0000313" key="9">
    <source>
        <dbReference type="Proteomes" id="UP000827092"/>
    </source>
</evidence>
<dbReference type="FunFam" id="3.30.70.330:FF:000024">
    <property type="entry name" value="Heterogeneous nuclear ribonucleoprotein q isoform"/>
    <property type="match status" value="1"/>
</dbReference>
<feature type="compositionally biased region" description="Gly residues" evidence="6">
    <location>
        <begin position="522"/>
        <end position="532"/>
    </location>
</feature>
<dbReference type="FunFam" id="3.30.70.330:FF:000213">
    <property type="entry name" value="Uncharacterized protein, isoform R"/>
    <property type="match status" value="1"/>
</dbReference>
<dbReference type="InterPro" id="IPR006535">
    <property type="entry name" value="HnRNP_R/Q_splicing_fac"/>
</dbReference>
<dbReference type="CDD" id="cd12250">
    <property type="entry name" value="RRM2_hnRNPR_like"/>
    <property type="match status" value="1"/>
</dbReference>
<dbReference type="AlphaFoldDB" id="A0AAV6VD66"/>
<feature type="region of interest" description="Disordered" evidence="6">
    <location>
        <begin position="96"/>
        <end position="117"/>
    </location>
</feature>
<dbReference type="SMART" id="SM00360">
    <property type="entry name" value="RRM"/>
    <property type="match status" value="3"/>
</dbReference>
<dbReference type="GO" id="GO:0005737">
    <property type="term" value="C:cytoplasm"/>
    <property type="evidence" value="ECO:0007669"/>
    <property type="project" value="UniProtKB-SubCell"/>
</dbReference>
<dbReference type="CDD" id="cd12251">
    <property type="entry name" value="RRM3_hnRNPR_like"/>
    <property type="match status" value="1"/>
</dbReference>
<name>A0AAV6VD66_9ARAC</name>
<evidence type="ECO:0000256" key="6">
    <source>
        <dbReference type="SAM" id="MobiDB-lite"/>
    </source>
</evidence>
<sequence>MDHLENVDLSEKSKEFKKLVEYGLNPKVVTKLEEIFKTGKLSYNDLDERALDAIKEFPVDGALTVLKQFLDSSLEHVSNKSAFLCGVMKTYRQKMKVPSNNPSSSSSGAVAATAATKGPDEDKIKTILDRTGYTLDVTTGQRKYGGPPPNWTGAPPGSGCEIFVGKIPKDIFEDELIPLFEKCGPLWDLRLMMDPLTGQNRGYAFITFKNKSGAQNAVKQLDNHEIRKGKFIGVTVSINNHRLFVGNIPKNRGKDELYEEFTKHAPGLTEVIIYSSPDDKKKNRGFCFLEYDSHKAASLAKRRLGTGRIKVWGCDIIVDWADPQEEPDEETMSKVKVLYARNLTSDVTEEKLKEMFECHGKVERVKKIKDYAFIHFDDRDHAVKAMNALNGKEVGGAPMQVSLAKPPSDKKKKEEILRNRERRMMQMMQQRAMMMGIPPPPPRGRGTRLPLPAARNYGDYDYDYYGYGDYQGGYGADPYYEEYYGGRYDDYYDYGYGATPRLREPVGRARAGPERARAGRGIPRGGRAGAGGPPTPRGRAPLVPPPLGRGGTRGARGMAPGPPIPVHLHGALSRGGNLLTKGNPAQPPAPRQGDPAGNKRRLGGTGQWGSHPIPQQPLNAATAGYNGYRNRGAGNPAHWYQDSYGQQWG</sequence>
<dbReference type="Pfam" id="PF18360">
    <property type="entry name" value="hnRNP_Q_AcD"/>
    <property type="match status" value="1"/>
</dbReference>
<feature type="compositionally biased region" description="Basic and acidic residues" evidence="6">
    <location>
        <begin position="506"/>
        <end position="517"/>
    </location>
</feature>
<feature type="region of interest" description="Disordered" evidence="6">
    <location>
        <begin position="506"/>
        <end position="558"/>
    </location>
</feature>
<proteinExistence type="predicted"/>
<feature type="domain" description="RRM" evidence="7">
    <location>
        <begin position="336"/>
        <end position="406"/>
    </location>
</feature>
<dbReference type="InterPro" id="IPR000504">
    <property type="entry name" value="RRM_dom"/>
</dbReference>
<dbReference type="GO" id="GO:0003723">
    <property type="term" value="F:RNA binding"/>
    <property type="evidence" value="ECO:0007669"/>
    <property type="project" value="UniProtKB-UniRule"/>
</dbReference>
<keyword evidence="9" id="KW-1185">Reference proteome</keyword>
<keyword evidence="3" id="KW-0677">Repeat</keyword>
<dbReference type="PANTHER" id="PTHR21245">
    <property type="entry name" value="HETEROGENEOUS NUCLEAR RIBONUCLEOPROTEIN"/>
    <property type="match status" value="1"/>
</dbReference>
<evidence type="ECO:0000256" key="5">
    <source>
        <dbReference type="PROSITE-ProRule" id="PRU00176"/>
    </source>
</evidence>
<dbReference type="NCBIfam" id="TIGR01648">
    <property type="entry name" value="hnRNP-R-Q"/>
    <property type="match status" value="1"/>
</dbReference>
<comment type="subcellular location">
    <subcellularLocation>
        <location evidence="1">Cytoplasm</location>
    </subcellularLocation>
</comment>
<dbReference type="Proteomes" id="UP000827092">
    <property type="component" value="Unassembled WGS sequence"/>
</dbReference>
<dbReference type="PROSITE" id="PS50102">
    <property type="entry name" value="RRM"/>
    <property type="match status" value="3"/>
</dbReference>
<dbReference type="InterPro" id="IPR041337">
    <property type="entry name" value="hnRNP_Q_AcD"/>
</dbReference>
<dbReference type="EMBL" id="JAFNEN010000101">
    <property type="protein sequence ID" value="KAG8194637.1"/>
    <property type="molecule type" value="Genomic_DNA"/>
</dbReference>
<dbReference type="Gene3D" id="3.30.70.330">
    <property type="match status" value="3"/>
</dbReference>
<evidence type="ECO:0000256" key="4">
    <source>
        <dbReference type="ARBA" id="ARBA00022884"/>
    </source>
</evidence>
<feature type="domain" description="RRM" evidence="7">
    <location>
        <begin position="160"/>
        <end position="239"/>
    </location>
</feature>
<protein>
    <recommendedName>
        <fullName evidence="7">RRM domain-containing protein</fullName>
    </recommendedName>
</protein>
<dbReference type="CDD" id="cd12249">
    <property type="entry name" value="RRM1_hnRNPR_like"/>
    <property type="match status" value="1"/>
</dbReference>
<dbReference type="InterPro" id="IPR035979">
    <property type="entry name" value="RBD_domain_sf"/>
</dbReference>
<dbReference type="InterPro" id="IPR012677">
    <property type="entry name" value="Nucleotide-bd_a/b_plait_sf"/>
</dbReference>
<keyword evidence="4 5" id="KW-0694">RNA-binding</keyword>
<accession>A0AAV6VD66</accession>
<reference evidence="8 9" key="1">
    <citation type="journal article" date="2022" name="Nat. Ecol. Evol.">
        <title>A masculinizing supergene underlies an exaggerated male reproductive morph in a spider.</title>
        <authorList>
            <person name="Hendrickx F."/>
            <person name="De Corte Z."/>
            <person name="Sonet G."/>
            <person name="Van Belleghem S.M."/>
            <person name="Kostlbacher S."/>
            <person name="Vangestel C."/>
        </authorList>
    </citation>
    <scope>NUCLEOTIDE SEQUENCE [LARGE SCALE GENOMIC DNA]</scope>
    <source>
        <strain evidence="8">W744_W776</strain>
    </source>
</reference>
<organism evidence="8 9">
    <name type="scientific">Oedothorax gibbosus</name>
    <dbReference type="NCBI Taxonomy" id="931172"/>
    <lineage>
        <taxon>Eukaryota</taxon>
        <taxon>Metazoa</taxon>
        <taxon>Ecdysozoa</taxon>
        <taxon>Arthropoda</taxon>
        <taxon>Chelicerata</taxon>
        <taxon>Arachnida</taxon>
        <taxon>Araneae</taxon>
        <taxon>Araneomorphae</taxon>
        <taxon>Entelegynae</taxon>
        <taxon>Araneoidea</taxon>
        <taxon>Linyphiidae</taxon>
        <taxon>Erigoninae</taxon>
        <taxon>Oedothorax</taxon>
    </lineage>
</organism>
<feature type="compositionally biased region" description="Low complexity" evidence="6">
    <location>
        <begin position="623"/>
        <end position="635"/>
    </location>
</feature>
<evidence type="ECO:0000256" key="2">
    <source>
        <dbReference type="ARBA" id="ARBA00022490"/>
    </source>
</evidence>
<evidence type="ECO:0000256" key="3">
    <source>
        <dbReference type="ARBA" id="ARBA00022737"/>
    </source>
</evidence>
<feature type="domain" description="RRM" evidence="7">
    <location>
        <begin position="241"/>
        <end position="323"/>
    </location>
</feature>
<gene>
    <name evidence="8" type="ORF">JTE90_003110</name>
</gene>
<evidence type="ECO:0000259" key="7">
    <source>
        <dbReference type="PROSITE" id="PS50102"/>
    </source>
</evidence>
<feature type="region of interest" description="Disordered" evidence="6">
    <location>
        <begin position="570"/>
        <end position="649"/>
    </location>
</feature>
<dbReference type="FunFam" id="3.30.70.330:FF:000175">
    <property type="entry name" value="Heterogeneous nuclear ribonucleoprotein Q"/>
    <property type="match status" value="1"/>
</dbReference>
<dbReference type="Pfam" id="PF00076">
    <property type="entry name" value="RRM_1"/>
    <property type="match status" value="3"/>
</dbReference>
<keyword evidence="2" id="KW-0963">Cytoplasm</keyword>
<evidence type="ECO:0000313" key="8">
    <source>
        <dbReference type="EMBL" id="KAG8194637.1"/>
    </source>
</evidence>